<protein>
    <submittedName>
        <fullName evidence="2">Uncharacterized protein</fullName>
    </submittedName>
</protein>
<proteinExistence type="predicted"/>
<gene>
    <name evidence="2" type="ORF">HNR73_000117</name>
</gene>
<dbReference type="EMBL" id="JACHGT010000001">
    <property type="protein sequence ID" value="MBB6032275.1"/>
    <property type="molecule type" value="Genomic_DNA"/>
</dbReference>
<dbReference type="AlphaFoldDB" id="A0A841FAG5"/>
<reference evidence="2 3" key="1">
    <citation type="submission" date="2020-08" db="EMBL/GenBank/DDBJ databases">
        <title>Genomic Encyclopedia of Type Strains, Phase IV (KMG-IV): sequencing the most valuable type-strain genomes for metagenomic binning, comparative biology and taxonomic classification.</title>
        <authorList>
            <person name="Goeker M."/>
        </authorList>
    </citation>
    <scope>NUCLEOTIDE SEQUENCE [LARGE SCALE GENOMIC DNA]</scope>
    <source>
        <strain evidence="2 3">YIM 65646</strain>
    </source>
</reference>
<keyword evidence="1" id="KW-1133">Transmembrane helix</keyword>
<keyword evidence="1" id="KW-0812">Transmembrane</keyword>
<evidence type="ECO:0000256" key="1">
    <source>
        <dbReference type="SAM" id="Phobius"/>
    </source>
</evidence>
<keyword evidence="1" id="KW-0472">Membrane</keyword>
<keyword evidence="3" id="KW-1185">Reference proteome</keyword>
<dbReference type="RefSeq" id="WP_184785197.1">
    <property type="nucleotide sequence ID" value="NZ_BONT01000062.1"/>
</dbReference>
<accession>A0A841FAG5</accession>
<evidence type="ECO:0000313" key="2">
    <source>
        <dbReference type="EMBL" id="MBB6032275.1"/>
    </source>
</evidence>
<comment type="caution">
    <text evidence="2">The sequence shown here is derived from an EMBL/GenBank/DDBJ whole genome shotgun (WGS) entry which is preliminary data.</text>
</comment>
<organism evidence="2 3">
    <name type="scientific">Phytomonospora endophytica</name>
    <dbReference type="NCBI Taxonomy" id="714109"/>
    <lineage>
        <taxon>Bacteria</taxon>
        <taxon>Bacillati</taxon>
        <taxon>Actinomycetota</taxon>
        <taxon>Actinomycetes</taxon>
        <taxon>Micromonosporales</taxon>
        <taxon>Micromonosporaceae</taxon>
        <taxon>Phytomonospora</taxon>
    </lineage>
</organism>
<name>A0A841FAG5_9ACTN</name>
<feature type="transmembrane region" description="Helical" evidence="1">
    <location>
        <begin position="6"/>
        <end position="26"/>
    </location>
</feature>
<sequence>MTVLEAVLVFAGIPLAVVLIIVGLVYGPSTGSKSRRYRPGRPFTFTPVWFLARPEEMSLTSAGTDVLPASVKALPAGEDAELTGLVTATVKGGASGSW</sequence>
<dbReference type="Proteomes" id="UP000548476">
    <property type="component" value="Unassembled WGS sequence"/>
</dbReference>
<evidence type="ECO:0000313" key="3">
    <source>
        <dbReference type="Proteomes" id="UP000548476"/>
    </source>
</evidence>